<keyword evidence="1" id="KW-0460">Magnesium</keyword>
<dbReference type="GO" id="GO:0005524">
    <property type="term" value="F:ATP binding"/>
    <property type="evidence" value="ECO:0007669"/>
    <property type="project" value="UniProtKB-UniRule"/>
</dbReference>
<name>A0ABD2PT32_9PLAT</name>
<evidence type="ECO:0000313" key="3">
    <source>
        <dbReference type="EMBL" id="KAL3310637.1"/>
    </source>
</evidence>
<dbReference type="GO" id="GO:0019829">
    <property type="term" value="F:ATPase-coupled monoatomic cation transmembrane transporter activity"/>
    <property type="evidence" value="ECO:0007669"/>
    <property type="project" value="UniProtKB-UniRule"/>
</dbReference>
<dbReference type="AlphaFoldDB" id="A0ABD2PT32"/>
<dbReference type="GO" id="GO:0016020">
    <property type="term" value="C:membrane"/>
    <property type="evidence" value="ECO:0007669"/>
    <property type="project" value="UniProtKB-SubCell"/>
</dbReference>
<dbReference type="InterPro" id="IPR047819">
    <property type="entry name" value="P5A-ATPase_N"/>
</dbReference>
<feature type="non-terminal residue" evidence="3">
    <location>
        <position position="1"/>
    </location>
</feature>
<feature type="transmembrane region" description="Helical" evidence="1">
    <location>
        <begin position="16"/>
        <end position="39"/>
    </location>
</feature>
<comment type="caution">
    <text evidence="1">Lacks conserved residue(s) required for the propagation of feature annotation.</text>
</comment>
<keyword evidence="1" id="KW-0472">Membrane</keyword>
<dbReference type="Proteomes" id="UP001626550">
    <property type="component" value="Unassembled WGS sequence"/>
</dbReference>
<accession>A0ABD2PT32</accession>
<comment type="catalytic activity">
    <reaction evidence="1">
        <text>ATP + H2O = ADP + phosphate + H(+)</text>
        <dbReference type="Rhea" id="RHEA:13065"/>
        <dbReference type="ChEBI" id="CHEBI:15377"/>
        <dbReference type="ChEBI" id="CHEBI:15378"/>
        <dbReference type="ChEBI" id="CHEBI:30616"/>
        <dbReference type="ChEBI" id="CHEBI:43474"/>
        <dbReference type="ChEBI" id="CHEBI:456216"/>
    </reaction>
</comment>
<comment type="subcellular location">
    <subcellularLocation>
        <location evidence="1">Membrane</location>
        <topology evidence="1">Multi-pass membrane protein</topology>
    </subcellularLocation>
</comment>
<keyword evidence="1" id="KW-0479">Metal-binding</keyword>
<reference evidence="3 4" key="1">
    <citation type="submission" date="2024-11" db="EMBL/GenBank/DDBJ databases">
        <title>Adaptive evolution of stress response genes in parasites aligns with host niche diversity.</title>
        <authorList>
            <person name="Hahn C."/>
            <person name="Resl P."/>
        </authorList>
    </citation>
    <scope>NUCLEOTIDE SEQUENCE [LARGE SCALE GENOMIC DNA]</scope>
    <source>
        <strain evidence="3">EGGRZ-B1_66</strain>
        <tissue evidence="3">Body</tissue>
    </source>
</reference>
<keyword evidence="4" id="KW-1185">Reference proteome</keyword>
<protein>
    <recommendedName>
        <fullName evidence="1">Cation-transporting ATPase</fullName>
        <ecNumber evidence="1">7.2.2.-</ecNumber>
    </recommendedName>
</protein>
<dbReference type="Pfam" id="PF12409">
    <property type="entry name" value="P5-ATPase"/>
    <property type="match status" value="1"/>
</dbReference>
<evidence type="ECO:0000259" key="2">
    <source>
        <dbReference type="Pfam" id="PF12409"/>
    </source>
</evidence>
<keyword evidence="1" id="KW-1278">Translocase</keyword>
<organism evidence="3 4">
    <name type="scientific">Cichlidogyrus casuarinus</name>
    <dbReference type="NCBI Taxonomy" id="1844966"/>
    <lineage>
        <taxon>Eukaryota</taxon>
        <taxon>Metazoa</taxon>
        <taxon>Spiralia</taxon>
        <taxon>Lophotrochozoa</taxon>
        <taxon>Platyhelminthes</taxon>
        <taxon>Monogenea</taxon>
        <taxon>Monopisthocotylea</taxon>
        <taxon>Dactylogyridea</taxon>
        <taxon>Ancyrocephalidae</taxon>
        <taxon>Cichlidogyrus</taxon>
    </lineage>
</organism>
<keyword evidence="1" id="KW-0812">Transmembrane</keyword>
<evidence type="ECO:0000313" key="4">
    <source>
        <dbReference type="Proteomes" id="UP001626550"/>
    </source>
</evidence>
<feature type="domain" description="P5B-type ATPase N-terminal" evidence="2">
    <location>
        <begin position="14"/>
        <end position="63"/>
    </location>
</feature>
<evidence type="ECO:0000256" key="1">
    <source>
        <dbReference type="RuleBase" id="RU362082"/>
    </source>
</evidence>
<comment type="similarity">
    <text evidence="1">Belongs to the cation transport ATPase (P-type) (TC 3.A.3) family. Type V subfamily.</text>
</comment>
<keyword evidence="1" id="KW-0067">ATP-binding</keyword>
<dbReference type="EMBL" id="JBJKFK010002780">
    <property type="protein sequence ID" value="KAL3310637.1"/>
    <property type="molecule type" value="Genomic_DNA"/>
</dbReference>
<keyword evidence="1" id="KW-1133">Transmembrane helix</keyword>
<sequence length="77" mass="9167">QEKWVSDDVNKGHWDYYLYVLSAFIFIVCVILTLILRWLNRLMMDINTLQCVLQQCENVTHETDTEACRESIEITQI</sequence>
<proteinExistence type="inferred from homology"/>
<keyword evidence="1" id="KW-0547">Nucleotide-binding</keyword>
<comment type="caution">
    <text evidence="3">The sequence shown here is derived from an EMBL/GenBank/DDBJ whole genome shotgun (WGS) entry which is preliminary data.</text>
</comment>
<dbReference type="EC" id="7.2.2.-" evidence="1"/>
<dbReference type="GO" id="GO:0046872">
    <property type="term" value="F:metal ion binding"/>
    <property type="evidence" value="ECO:0007669"/>
    <property type="project" value="UniProtKB-UniRule"/>
</dbReference>
<gene>
    <name evidence="3" type="ORF">Ciccas_010794</name>
</gene>